<comment type="caution">
    <text evidence="3">The sequence shown here is derived from an EMBL/GenBank/DDBJ whole genome shotgun (WGS) entry which is preliminary data.</text>
</comment>
<protein>
    <submittedName>
        <fullName evidence="3">DUF5324 family protein</fullName>
    </submittedName>
</protein>
<dbReference type="EMBL" id="JAKFHA010000002">
    <property type="protein sequence ID" value="MCF2526403.1"/>
    <property type="molecule type" value="Genomic_DNA"/>
</dbReference>
<keyword evidence="4" id="KW-1185">Reference proteome</keyword>
<accession>A0AA41PV22</accession>
<sequence>MTRLEQARDAGGRTVVWIAPRAAHARDAAVHYAADARDWAAPRLEHRLAVVRVQAADTTRNRVMPALEAARLKLAAFGRDTVAPAVGPRAHQAMDSAKQRMQDDVMPRVNHAALAAKEAGEPVVAEARSRAEAAVMALRGDVTSAEMAKIVKKKQHKARKNVLVLILALAIGAVAGWVWWQRKADAAEWKSDEGTAMPPSAGMSADAYRGEPAVTPVTDPGQVAQDAEDDALAAGKGKHRNQQKH</sequence>
<dbReference type="AlphaFoldDB" id="A0AA41PV22"/>
<gene>
    <name evidence="3" type="ORF">LZ495_04085</name>
</gene>
<dbReference type="InterPro" id="IPR035214">
    <property type="entry name" value="DUF5324"/>
</dbReference>
<feature type="compositionally biased region" description="Basic residues" evidence="1">
    <location>
        <begin position="236"/>
        <end position="245"/>
    </location>
</feature>
<keyword evidence="2" id="KW-1133">Transmembrane helix</keyword>
<dbReference type="Proteomes" id="UP001165378">
    <property type="component" value="Unassembled WGS sequence"/>
</dbReference>
<evidence type="ECO:0000313" key="3">
    <source>
        <dbReference type="EMBL" id="MCF2526403.1"/>
    </source>
</evidence>
<dbReference type="Pfam" id="PF17258">
    <property type="entry name" value="DUF5324"/>
    <property type="match status" value="1"/>
</dbReference>
<dbReference type="RefSeq" id="WP_235050494.1">
    <property type="nucleotide sequence ID" value="NZ_JAKFHA010000002.1"/>
</dbReference>
<evidence type="ECO:0000313" key="4">
    <source>
        <dbReference type="Proteomes" id="UP001165378"/>
    </source>
</evidence>
<organism evidence="3 4">
    <name type="scientific">Yinghuangia soli</name>
    <dbReference type="NCBI Taxonomy" id="2908204"/>
    <lineage>
        <taxon>Bacteria</taxon>
        <taxon>Bacillati</taxon>
        <taxon>Actinomycetota</taxon>
        <taxon>Actinomycetes</taxon>
        <taxon>Kitasatosporales</taxon>
        <taxon>Streptomycetaceae</taxon>
        <taxon>Yinghuangia</taxon>
    </lineage>
</organism>
<evidence type="ECO:0000256" key="1">
    <source>
        <dbReference type="SAM" id="MobiDB-lite"/>
    </source>
</evidence>
<keyword evidence="2" id="KW-0472">Membrane</keyword>
<feature type="transmembrane region" description="Helical" evidence="2">
    <location>
        <begin position="162"/>
        <end position="180"/>
    </location>
</feature>
<proteinExistence type="predicted"/>
<reference evidence="3" key="1">
    <citation type="submission" date="2022-01" db="EMBL/GenBank/DDBJ databases">
        <title>Genome-Based Taxonomic Classification of the Phylum Actinobacteria.</title>
        <authorList>
            <person name="Gao Y."/>
        </authorList>
    </citation>
    <scope>NUCLEOTIDE SEQUENCE</scope>
    <source>
        <strain evidence="3">KLBMP 8922</strain>
    </source>
</reference>
<name>A0AA41PV22_9ACTN</name>
<keyword evidence="2" id="KW-0812">Transmembrane</keyword>
<evidence type="ECO:0000256" key="2">
    <source>
        <dbReference type="SAM" id="Phobius"/>
    </source>
</evidence>
<feature type="region of interest" description="Disordered" evidence="1">
    <location>
        <begin position="189"/>
        <end position="245"/>
    </location>
</feature>